<organism evidence="2 3">
    <name type="scientific">Arabidopsis thaliana</name>
    <name type="common">Mouse-ear cress</name>
    <dbReference type="NCBI Taxonomy" id="3702"/>
    <lineage>
        <taxon>Eukaryota</taxon>
        <taxon>Viridiplantae</taxon>
        <taxon>Streptophyta</taxon>
        <taxon>Embryophyta</taxon>
        <taxon>Tracheophyta</taxon>
        <taxon>Spermatophyta</taxon>
        <taxon>Magnoliopsida</taxon>
        <taxon>eudicotyledons</taxon>
        <taxon>Gunneridae</taxon>
        <taxon>Pentapetalae</taxon>
        <taxon>rosids</taxon>
        <taxon>malvids</taxon>
        <taxon>Brassicales</taxon>
        <taxon>Brassicaceae</taxon>
        <taxon>Camelineae</taxon>
        <taxon>Arabidopsis</taxon>
    </lineage>
</organism>
<dbReference type="InterPro" id="IPR033449">
    <property type="entry name" value="Rit1_N"/>
</dbReference>
<dbReference type="InterPro" id="IPR033421">
    <property type="entry name" value="Rit1_DUSP-like"/>
</dbReference>
<feature type="domain" description="Protein kinase" evidence="1">
    <location>
        <begin position="494"/>
        <end position="758"/>
    </location>
</feature>
<dbReference type="GO" id="GO:0005524">
    <property type="term" value="F:ATP binding"/>
    <property type="evidence" value="ECO:0007669"/>
    <property type="project" value="InterPro"/>
</dbReference>
<dbReference type="InterPro" id="IPR029021">
    <property type="entry name" value="Prot-tyrosine_phosphatase-like"/>
</dbReference>
<dbReference type="Gene3D" id="1.10.510.10">
    <property type="entry name" value="Transferase(Phosphotransferase) domain 1"/>
    <property type="match status" value="1"/>
</dbReference>
<sequence>MGAKSEEPMMTTRDSIYRAARNIKRRDNSLYNALRSIYQDSIFVHEISLLWPKLPLVANLRCGLWYSEKFDATCYFKSTDGHTNNLSFNTSRLNLHLPLLAGEKGGCIIIDSTRKGKRFPDSMSKTIPMWSCVVNRSIFNHWNRLCNIDAGLTSDDDGDNIRKLLDKWDCSLHLPLWVSNTERASIEARLDEWTRELDESGADIASLASCLRKPLRPLWVSQKTVIWLNEVPEHDSWDFTPLILVSASASGELQNRTSSEFSWNYIPGAGDDEESWARGLSPNVFWTHVDDLIHSGPDLCNQKVAEIVENDRVYRAHRGQEAPQVVVKCSKSNGGVNHAKSDEILCLSAQIPKVDEERLVFWLSSTNLAVGASQVACKETSIDCILNCDQNPISVPVSYLEEHLHLPMKGSKFDRFSISRNLPPAVNFAKLKMSSGKKVLVCCQDGEDISICVCLAILMSLFNEEGAFDGGKSFEEKSITKMDMRRMLIFICKYAVNARPSRGNLKQVFGTFGFVSLQSDSNLGKSYVKKTSTLEQSKNLEKELRIMLRFHNNPFIVRASSDHLHFVTNTKSMSLCYIYMEYASLGNLNKMISDAGGRLPEDSVRRATRMILQGLKALHSEGFVHCDLKPSNVLVFPSNTRGEPWDLKLAGFGLYKEPTMDSSLLFPGTLEEYMSPEAIERDRFVGKDKLIGPARDIWSLGRIVLRMFGGIPVEVRGSNTWRLYEDISPEATDFVGRCLAWRPPNRATVVELLDHPFAAEKLPLLLSFLRVPSFVRRNVNEKLNVRQEELIPKPQGLLW</sequence>
<dbReference type="Pfam" id="PF04179">
    <property type="entry name" value="Init_tRNA_PT"/>
    <property type="match status" value="1"/>
</dbReference>
<dbReference type="InterPro" id="IPR007306">
    <property type="entry name" value="Rit1"/>
</dbReference>
<dbReference type="PROSITE" id="PS50011">
    <property type="entry name" value="PROTEIN_KINASE_DOM"/>
    <property type="match status" value="1"/>
</dbReference>
<dbReference type="InterPro" id="IPR008271">
    <property type="entry name" value="Ser/Thr_kinase_AS"/>
</dbReference>
<dbReference type="Pfam" id="PF17184">
    <property type="entry name" value="Rit1_C"/>
    <property type="match status" value="1"/>
</dbReference>
<dbReference type="Pfam" id="PF00069">
    <property type="entry name" value="Pkinase"/>
    <property type="match status" value="1"/>
</dbReference>
<dbReference type="InterPro" id="IPR011009">
    <property type="entry name" value="Kinase-like_dom_sf"/>
</dbReference>
<evidence type="ECO:0000259" key="1">
    <source>
        <dbReference type="PROSITE" id="PS50011"/>
    </source>
</evidence>
<dbReference type="PROSITE" id="PS00108">
    <property type="entry name" value="PROTEIN_KINASE_ST"/>
    <property type="match status" value="1"/>
</dbReference>
<name>A0A7G2EGB3_ARATH</name>
<dbReference type="PANTHER" id="PTHR31811">
    <property type="entry name" value="TRNA A64-2'-O-RIBOSYLPHOSPHATE TRANSFERASE"/>
    <property type="match status" value="1"/>
</dbReference>
<accession>A0A7G2EGB3</accession>
<proteinExistence type="predicted"/>
<gene>
    <name evidence="2" type="ORF">AT9943_LOCUS9057</name>
</gene>
<dbReference type="SMART" id="SM00220">
    <property type="entry name" value="S_TKc"/>
    <property type="match status" value="1"/>
</dbReference>
<dbReference type="InterPro" id="IPR000719">
    <property type="entry name" value="Prot_kinase_dom"/>
</dbReference>
<dbReference type="GO" id="GO:0004672">
    <property type="term" value="F:protein kinase activity"/>
    <property type="evidence" value="ECO:0007669"/>
    <property type="project" value="InterPro"/>
</dbReference>
<evidence type="ECO:0000313" key="3">
    <source>
        <dbReference type="Proteomes" id="UP000516314"/>
    </source>
</evidence>
<dbReference type="EMBL" id="LR881467">
    <property type="protein sequence ID" value="CAD5320967.1"/>
    <property type="molecule type" value="Genomic_DNA"/>
</dbReference>
<dbReference type="PANTHER" id="PTHR31811:SF0">
    <property type="entry name" value="TRNA A64-2'-O-RIBOSYLPHOSPHATE TRANSFERASE"/>
    <property type="match status" value="1"/>
</dbReference>
<dbReference type="Gene3D" id="3.90.190.10">
    <property type="entry name" value="Protein tyrosine phosphatase superfamily"/>
    <property type="match status" value="1"/>
</dbReference>
<dbReference type="Proteomes" id="UP000516314">
    <property type="component" value="Chromosome 2"/>
</dbReference>
<dbReference type="AlphaFoldDB" id="A0A7G2EGB3"/>
<dbReference type="SUPFAM" id="SSF56112">
    <property type="entry name" value="Protein kinase-like (PK-like)"/>
    <property type="match status" value="1"/>
</dbReference>
<evidence type="ECO:0000313" key="2">
    <source>
        <dbReference type="EMBL" id="CAD5320967.1"/>
    </source>
</evidence>
<dbReference type="SUPFAM" id="SSF52799">
    <property type="entry name" value="(Phosphotyrosine protein) phosphatases II"/>
    <property type="match status" value="1"/>
</dbReference>
<protein>
    <submittedName>
        <fullName evidence="2">(thale cress) hypothetical protein</fullName>
    </submittedName>
</protein>
<reference evidence="2 3" key="1">
    <citation type="submission" date="2020-09" db="EMBL/GenBank/DDBJ databases">
        <authorList>
            <person name="Ashkenazy H."/>
        </authorList>
    </citation>
    <scope>NUCLEOTIDE SEQUENCE [LARGE SCALE GENOMIC DNA]</scope>
    <source>
        <strain evidence="3">cv. Cdm-0</strain>
    </source>
</reference>
<dbReference type="GO" id="GO:0019988">
    <property type="term" value="P:charged-tRNA amino acid modification"/>
    <property type="evidence" value="ECO:0007669"/>
    <property type="project" value="InterPro"/>
</dbReference>
<dbReference type="FunFam" id="3.90.190.10:FF:000093">
    <property type="entry name" value="Initiator tRNA phosphoribosyl transferase family protein"/>
    <property type="match status" value="1"/>
</dbReference>
<dbReference type="GO" id="GO:0043399">
    <property type="term" value="F:tRNA adenosine(64)-2'-O-ribosylphosphate transferase activity"/>
    <property type="evidence" value="ECO:0007669"/>
    <property type="project" value="InterPro"/>
</dbReference>